<reference evidence="3" key="1">
    <citation type="submission" date="2017-01" db="EMBL/GenBank/DDBJ databases">
        <authorList>
            <person name="Varghese N."/>
            <person name="Submissions S."/>
        </authorList>
    </citation>
    <scope>NUCLEOTIDE SEQUENCE [LARGE SCALE GENOMIC DNA]</scope>
    <source>
        <strain evidence="3">DSM 21054</strain>
    </source>
</reference>
<dbReference type="EMBL" id="FTOR01000003">
    <property type="protein sequence ID" value="SIT07289.1"/>
    <property type="molecule type" value="Genomic_DNA"/>
</dbReference>
<proteinExistence type="predicted"/>
<dbReference type="KEGG" id="fln:FLA_4003"/>
<name>A0A173MKP1_9BACT</name>
<gene>
    <name evidence="2" type="ORF">SAMN05421788_103314</name>
</gene>
<dbReference type="RefSeq" id="WP_084206218.1">
    <property type="nucleotide sequence ID" value="NZ_AP017422.1"/>
</dbReference>
<keyword evidence="1" id="KW-1133">Transmembrane helix</keyword>
<dbReference type="Pfam" id="PF03929">
    <property type="entry name" value="PepSY_TM"/>
    <property type="match status" value="1"/>
</dbReference>
<evidence type="ECO:0000256" key="1">
    <source>
        <dbReference type="SAM" id="Phobius"/>
    </source>
</evidence>
<keyword evidence="1" id="KW-0812">Transmembrane</keyword>
<protein>
    <submittedName>
        <fullName evidence="2">PepSY-associated TM region</fullName>
    </submittedName>
</protein>
<dbReference type="Proteomes" id="UP000186917">
    <property type="component" value="Unassembled WGS sequence"/>
</dbReference>
<dbReference type="STRING" id="477680.SAMN05421788_103314"/>
<feature type="transmembrane region" description="Helical" evidence="1">
    <location>
        <begin position="17"/>
        <end position="38"/>
    </location>
</feature>
<dbReference type="InterPro" id="IPR005625">
    <property type="entry name" value="PepSY-ass_TM"/>
</dbReference>
<sequence>MNYDLHVGTILGLSGKVLVFCTTLIGASLPVTGFIIWWGKKKKGSKKAGKKAVTAKAENVTA</sequence>
<dbReference type="OrthoDB" id="111691at2"/>
<accession>A0A173MKP1</accession>
<keyword evidence="1" id="KW-0472">Membrane</keyword>
<keyword evidence="3" id="KW-1185">Reference proteome</keyword>
<organism evidence="2 3">
    <name type="scientific">Filimonas lacunae</name>
    <dbReference type="NCBI Taxonomy" id="477680"/>
    <lineage>
        <taxon>Bacteria</taxon>
        <taxon>Pseudomonadati</taxon>
        <taxon>Bacteroidota</taxon>
        <taxon>Chitinophagia</taxon>
        <taxon>Chitinophagales</taxon>
        <taxon>Chitinophagaceae</taxon>
        <taxon>Filimonas</taxon>
    </lineage>
</organism>
<dbReference type="AlphaFoldDB" id="A0A173MKP1"/>
<evidence type="ECO:0000313" key="3">
    <source>
        <dbReference type="Proteomes" id="UP000186917"/>
    </source>
</evidence>
<evidence type="ECO:0000313" key="2">
    <source>
        <dbReference type="EMBL" id="SIT07289.1"/>
    </source>
</evidence>